<evidence type="ECO:0000256" key="1">
    <source>
        <dbReference type="SAM" id="MobiDB-lite"/>
    </source>
</evidence>
<comment type="caution">
    <text evidence="6">The sequence shown here is derived from an EMBL/GenBank/DDBJ whole genome shotgun (WGS) entry which is preliminary data.</text>
</comment>
<evidence type="ECO:0000259" key="4">
    <source>
        <dbReference type="PROSITE" id="PS50011"/>
    </source>
</evidence>
<keyword evidence="7" id="KW-1185">Reference proteome</keyword>
<dbReference type="InterPro" id="IPR056562">
    <property type="entry name" value="LysM2_CERK1_LYK3_4_5"/>
</dbReference>
<dbReference type="Pfam" id="PF00069">
    <property type="entry name" value="Pkinase"/>
    <property type="match status" value="1"/>
</dbReference>
<feature type="compositionally biased region" description="Low complexity" evidence="1">
    <location>
        <begin position="344"/>
        <end position="359"/>
    </location>
</feature>
<dbReference type="Pfam" id="PF23446">
    <property type="entry name" value="LysM1_NFP_LYK"/>
    <property type="match status" value="1"/>
</dbReference>
<feature type="signal peptide" evidence="3">
    <location>
        <begin position="1"/>
        <end position="24"/>
    </location>
</feature>
<dbReference type="PANTHER" id="PTHR45927:SF11">
    <property type="entry name" value="LYSM DOMAIN RECEPTOR-LIKE KINASE 4"/>
    <property type="match status" value="1"/>
</dbReference>
<dbReference type="PROSITE" id="PS50011">
    <property type="entry name" value="PROTEIN_KINASE_DOM"/>
    <property type="match status" value="1"/>
</dbReference>
<sequence length="698" mass="73458">MPASCPVLLALFCFFLLSGGLASAQQPYGKFIDDCLNPHNDTAMLGYFCGTGAAPSCRTYLTFTAKPPYSTPTSIAAHLGADAATIASANSIANVNTALPSGTKVLVPTTCGCTPTPEGRFYQSNASYVVRSGDLLVTIAKDAFQGLSTCQALMARGAPDGGKVNATTLFPGQPLAVPLRCACPSSVQAAAGVRFLVSYLVGEFDDVSAVAARFGVEEKVVVEANEMQSPFTVFPQTTLLIPLAAPPNASQIQSSPTPPSPPVGAAASPPPPPGKSSNRTGLYIGVGVAAAAVAVIAAAGTFLALRAKRRNSQRQSGAVLPTSTPPAPTKKRGKVGNNDKSALTTSTFTPSSGSGEEASTSFSDAFSSSVVSLSDIKSSLKVYTYAELRAATDDFSPARRVNGGSVYRAEFNGDAAAVEVVDRDVAAEVEIMRKVNHLNLIRLVGLCHHHGRWYLVTEFAEHGALRDYRGISQFSWGQRVQVALDVAEGLRYLHEYADPPCVHMDVSSGTVLLAGGEGGPPRAKLRGFAAARAIAGARDGEKELVFTMTSRIAGTRGYMAPEYLEHGVVSPKADVYSLGVVMLELVTGKDVEELVGEGVGDPFVELRWFAEDHAGDEEDVRRRVEELVDPALLPPGSCCPSRDAVLVMLKLIERCVRRNAAGRPTTGEVAQRLLKLSGVSVVSWQGSRDPESPRSPGK</sequence>
<evidence type="ECO:0000313" key="7">
    <source>
        <dbReference type="Proteomes" id="UP001054889"/>
    </source>
</evidence>
<evidence type="ECO:0000256" key="2">
    <source>
        <dbReference type="SAM" id="Phobius"/>
    </source>
</evidence>
<feature type="domain" description="LysM" evidence="5">
    <location>
        <begin position="126"/>
        <end position="177"/>
    </location>
</feature>
<reference evidence="6" key="2">
    <citation type="submission" date="2021-12" db="EMBL/GenBank/DDBJ databases">
        <title>Resequencing data analysis of finger millet.</title>
        <authorList>
            <person name="Hatakeyama M."/>
            <person name="Aluri S."/>
            <person name="Balachadran M.T."/>
            <person name="Sivarajan S.R."/>
            <person name="Poveda L."/>
            <person name="Shimizu-Inatsugi R."/>
            <person name="Schlapbach R."/>
            <person name="Sreeman S.M."/>
            <person name="Shimizu K.K."/>
        </authorList>
    </citation>
    <scope>NUCLEOTIDE SEQUENCE</scope>
</reference>
<dbReference type="PANTHER" id="PTHR45927">
    <property type="entry name" value="LYSM-DOMAIN RECEPTOR-LIKE KINASE-RELATED"/>
    <property type="match status" value="1"/>
</dbReference>
<organism evidence="6 7">
    <name type="scientific">Eleusine coracana subsp. coracana</name>
    <dbReference type="NCBI Taxonomy" id="191504"/>
    <lineage>
        <taxon>Eukaryota</taxon>
        <taxon>Viridiplantae</taxon>
        <taxon>Streptophyta</taxon>
        <taxon>Embryophyta</taxon>
        <taxon>Tracheophyta</taxon>
        <taxon>Spermatophyta</taxon>
        <taxon>Magnoliopsida</taxon>
        <taxon>Liliopsida</taxon>
        <taxon>Poales</taxon>
        <taxon>Poaceae</taxon>
        <taxon>PACMAD clade</taxon>
        <taxon>Chloridoideae</taxon>
        <taxon>Cynodonteae</taxon>
        <taxon>Eleusininae</taxon>
        <taxon>Eleusine</taxon>
    </lineage>
</organism>
<evidence type="ECO:0000259" key="5">
    <source>
        <dbReference type="PROSITE" id="PS51782"/>
    </source>
</evidence>
<evidence type="ECO:0000313" key="6">
    <source>
        <dbReference type="EMBL" id="GJN25369.1"/>
    </source>
</evidence>
<gene>
    <name evidence="6" type="primary">gb13190</name>
    <name evidence="6" type="ORF">PR202_gb13190</name>
</gene>
<feature type="region of interest" description="Disordered" evidence="1">
    <location>
        <begin position="247"/>
        <end position="278"/>
    </location>
</feature>
<dbReference type="GO" id="GO:0005524">
    <property type="term" value="F:ATP binding"/>
    <property type="evidence" value="ECO:0007669"/>
    <property type="project" value="InterPro"/>
</dbReference>
<dbReference type="PROSITE" id="PS51782">
    <property type="entry name" value="LYSM"/>
    <property type="match status" value="1"/>
</dbReference>
<dbReference type="InterPro" id="IPR011009">
    <property type="entry name" value="Kinase-like_dom_sf"/>
</dbReference>
<dbReference type="Pfam" id="PF23473">
    <property type="entry name" value="LysM3_LYK4_5"/>
    <property type="match status" value="1"/>
</dbReference>
<dbReference type="Proteomes" id="UP001054889">
    <property type="component" value="Unassembled WGS sequence"/>
</dbReference>
<dbReference type="GO" id="GO:0005886">
    <property type="term" value="C:plasma membrane"/>
    <property type="evidence" value="ECO:0007669"/>
    <property type="project" value="UniProtKB-ARBA"/>
</dbReference>
<accession>A0AAV5ES62</accession>
<dbReference type="InterPro" id="IPR018392">
    <property type="entry name" value="LysM"/>
</dbReference>
<dbReference type="GO" id="GO:0004672">
    <property type="term" value="F:protein kinase activity"/>
    <property type="evidence" value="ECO:0007669"/>
    <property type="project" value="InterPro"/>
</dbReference>
<dbReference type="AlphaFoldDB" id="A0AAV5ES62"/>
<feature type="chain" id="PRO_5043764174" evidence="3">
    <location>
        <begin position="25"/>
        <end position="698"/>
    </location>
</feature>
<keyword evidence="3" id="KW-0732">Signal</keyword>
<evidence type="ECO:0000256" key="3">
    <source>
        <dbReference type="SAM" id="SignalP"/>
    </source>
</evidence>
<keyword evidence="2" id="KW-1133">Transmembrane helix</keyword>
<dbReference type="Gene3D" id="1.10.510.10">
    <property type="entry name" value="Transferase(Phosphotransferase) domain 1"/>
    <property type="match status" value="1"/>
</dbReference>
<proteinExistence type="predicted"/>
<feature type="transmembrane region" description="Helical" evidence="2">
    <location>
        <begin position="282"/>
        <end position="305"/>
    </location>
</feature>
<keyword evidence="2" id="KW-0472">Membrane</keyword>
<protein>
    <submittedName>
        <fullName evidence="6">Uncharacterized protein</fullName>
    </submittedName>
</protein>
<dbReference type="SUPFAM" id="SSF56112">
    <property type="entry name" value="Protein kinase-like (PK-like)"/>
    <property type="match status" value="1"/>
</dbReference>
<feature type="region of interest" description="Disordered" evidence="1">
    <location>
        <begin position="310"/>
        <end position="359"/>
    </location>
</feature>
<dbReference type="InterPro" id="IPR052611">
    <property type="entry name" value="Plant_RLK_LysM"/>
</dbReference>
<feature type="compositionally biased region" description="Pro residues" evidence="1">
    <location>
        <begin position="256"/>
        <end position="274"/>
    </location>
</feature>
<dbReference type="InterPro" id="IPR056563">
    <property type="entry name" value="LysM3_LYK4_5"/>
</dbReference>
<name>A0AAV5ES62_ELECO</name>
<dbReference type="Gene3D" id="3.30.200.20">
    <property type="entry name" value="Phosphorylase Kinase, domain 1"/>
    <property type="match status" value="1"/>
</dbReference>
<feature type="domain" description="Protein kinase" evidence="4">
    <location>
        <begin position="392"/>
        <end position="674"/>
    </location>
</feature>
<dbReference type="Pfam" id="PF23472">
    <property type="entry name" value="LysM2_CERK1_LYK3_4_5"/>
    <property type="match status" value="1"/>
</dbReference>
<keyword evidence="2" id="KW-0812">Transmembrane</keyword>
<dbReference type="InterPro" id="IPR056561">
    <property type="entry name" value="NFP_LYK_LysM1"/>
</dbReference>
<dbReference type="EMBL" id="BQKI01000078">
    <property type="protein sequence ID" value="GJN25369.1"/>
    <property type="molecule type" value="Genomic_DNA"/>
</dbReference>
<dbReference type="InterPro" id="IPR000719">
    <property type="entry name" value="Prot_kinase_dom"/>
</dbReference>
<reference evidence="6" key="1">
    <citation type="journal article" date="2018" name="DNA Res.">
        <title>Multiple hybrid de novo genome assembly of finger millet, an orphan allotetraploid crop.</title>
        <authorList>
            <person name="Hatakeyama M."/>
            <person name="Aluri S."/>
            <person name="Balachadran M.T."/>
            <person name="Sivarajan S.R."/>
            <person name="Patrignani A."/>
            <person name="Gruter S."/>
            <person name="Poveda L."/>
            <person name="Shimizu-Inatsugi R."/>
            <person name="Baeten J."/>
            <person name="Francoijs K.J."/>
            <person name="Nataraja K.N."/>
            <person name="Reddy Y.A.N."/>
            <person name="Phadnis S."/>
            <person name="Ravikumar R.L."/>
            <person name="Schlapbach R."/>
            <person name="Sreeman S.M."/>
            <person name="Shimizu K.K."/>
        </authorList>
    </citation>
    <scope>NUCLEOTIDE SEQUENCE</scope>
</reference>